<dbReference type="OrthoDB" id="10011262at2759"/>
<accession>A0A814KQ00</accession>
<keyword evidence="3 8" id="KW-1133">Transmembrane helix</keyword>
<dbReference type="PRINTS" id="PR00237">
    <property type="entry name" value="GPCRRHODOPSN"/>
</dbReference>
<dbReference type="Pfam" id="PF00001">
    <property type="entry name" value="7tm_1"/>
    <property type="match status" value="1"/>
</dbReference>
<comment type="caution">
    <text evidence="10">The sequence shown here is derived from an EMBL/GenBank/DDBJ whole genome shotgun (WGS) entry which is preliminary data.</text>
</comment>
<organism evidence="10 11">
    <name type="scientific">Brachionus calyciflorus</name>
    <dbReference type="NCBI Taxonomy" id="104777"/>
    <lineage>
        <taxon>Eukaryota</taxon>
        <taxon>Metazoa</taxon>
        <taxon>Spiralia</taxon>
        <taxon>Gnathifera</taxon>
        <taxon>Rotifera</taxon>
        <taxon>Eurotatoria</taxon>
        <taxon>Monogononta</taxon>
        <taxon>Pseudotrocha</taxon>
        <taxon>Ploima</taxon>
        <taxon>Brachionidae</taxon>
        <taxon>Brachionus</taxon>
    </lineage>
</organism>
<keyword evidence="6" id="KW-0675">Receptor</keyword>
<feature type="transmembrane region" description="Helical" evidence="8">
    <location>
        <begin position="6"/>
        <end position="32"/>
    </location>
</feature>
<evidence type="ECO:0000256" key="3">
    <source>
        <dbReference type="ARBA" id="ARBA00022989"/>
    </source>
</evidence>
<comment type="subcellular location">
    <subcellularLocation>
        <location evidence="1">Membrane</location>
        <topology evidence="1">Multi-pass membrane protein</topology>
    </subcellularLocation>
</comment>
<evidence type="ECO:0000313" key="11">
    <source>
        <dbReference type="Proteomes" id="UP000663879"/>
    </source>
</evidence>
<feature type="transmembrane region" description="Helical" evidence="8">
    <location>
        <begin position="44"/>
        <end position="64"/>
    </location>
</feature>
<dbReference type="GO" id="GO:0005886">
    <property type="term" value="C:plasma membrane"/>
    <property type="evidence" value="ECO:0007669"/>
    <property type="project" value="TreeGrafter"/>
</dbReference>
<dbReference type="SUPFAM" id="SSF81321">
    <property type="entry name" value="Family A G protein-coupled receptor-like"/>
    <property type="match status" value="1"/>
</dbReference>
<feature type="transmembrane region" description="Helical" evidence="8">
    <location>
        <begin position="84"/>
        <end position="102"/>
    </location>
</feature>
<evidence type="ECO:0000313" key="10">
    <source>
        <dbReference type="EMBL" id="CAF1055440.1"/>
    </source>
</evidence>
<keyword evidence="11" id="KW-1185">Reference proteome</keyword>
<keyword evidence="5 8" id="KW-0472">Membrane</keyword>
<evidence type="ECO:0000256" key="2">
    <source>
        <dbReference type="ARBA" id="ARBA00022692"/>
    </source>
</evidence>
<proteinExistence type="predicted"/>
<reference evidence="10" key="1">
    <citation type="submission" date="2021-02" db="EMBL/GenBank/DDBJ databases">
        <authorList>
            <person name="Nowell W R."/>
        </authorList>
    </citation>
    <scope>NUCLEOTIDE SEQUENCE</scope>
    <source>
        <strain evidence="10">Ploen Becks lab</strain>
    </source>
</reference>
<feature type="transmembrane region" description="Helical" evidence="8">
    <location>
        <begin position="276"/>
        <end position="298"/>
    </location>
</feature>
<dbReference type="PANTHER" id="PTHR24243">
    <property type="entry name" value="G-PROTEIN COUPLED RECEPTOR"/>
    <property type="match status" value="1"/>
</dbReference>
<dbReference type="InterPro" id="IPR017452">
    <property type="entry name" value="GPCR_Rhodpsn_7TM"/>
</dbReference>
<dbReference type="GO" id="GO:0004930">
    <property type="term" value="F:G protein-coupled receptor activity"/>
    <property type="evidence" value="ECO:0007669"/>
    <property type="project" value="UniProtKB-KW"/>
</dbReference>
<evidence type="ECO:0000256" key="6">
    <source>
        <dbReference type="ARBA" id="ARBA00023170"/>
    </source>
</evidence>
<evidence type="ECO:0000259" key="9">
    <source>
        <dbReference type="PROSITE" id="PS50262"/>
    </source>
</evidence>
<gene>
    <name evidence="10" type="ORF">OXX778_LOCUS19029</name>
</gene>
<dbReference type="Gene3D" id="1.20.1070.10">
    <property type="entry name" value="Rhodopsin 7-helix transmembrane proteins"/>
    <property type="match status" value="1"/>
</dbReference>
<sequence>MEPYVISFLVSMSCVTVIGFLGNVIVIVVYLFDRNLKSTTNYLFVNLSITDILIVLTCFPVGILDLINEGEWRLGELICLSDHFIENLLTSVSSLTLISISLERFYATMFPLHVRIVNSKKNLLALLIGIWLTSALISTPFISFTTYREENYNGTIISYCYNDRSLFYKIYSSTSTSLFVFAPSFILSAVYLIIIQKLKNINSSFEISLLEKTKRDRRSNFSISKSSSCSIFYSNKKECENYDFRKTSSVSFLKQKHSIFRNSSTSYLIAKRKQTITICLISLAFFFCQIPLKIFQLFNFFYKFESTTIEKDLIRFRIMNFIFLTTKFLYFLHGMSNPIIYNLMSTKFRRSFRKAVLCKL</sequence>
<feature type="transmembrane region" description="Helical" evidence="8">
    <location>
        <begin position="176"/>
        <end position="195"/>
    </location>
</feature>
<dbReference type="SMART" id="SM01381">
    <property type="entry name" value="7TM_GPCR_Srsx"/>
    <property type="match status" value="1"/>
</dbReference>
<evidence type="ECO:0000256" key="5">
    <source>
        <dbReference type="ARBA" id="ARBA00023136"/>
    </source>
</evidence>
<evidence type="ECO:0000256" key="4">
    <source>
        <dbReference type="ARBA" id="ARBA00023040"/>
    </source>
</evidence>
<dbReference type="InterPro" id="IPR000276">
    <property type="entry name" value="GPCR_Rhodpsn"/>
</dbReference>
<keyword evidence="2 8" id="KW-0812">Transmembrane</keyword>
<protein>
    <recommendedName>
        <fullName evidence="9">G-protein coupled receptors family 1 profile domain-containing protein</fullName>
    </recommendedName>
</protein>
<dbReference type="PROSITE" id="PS50262">
    <property type="entry name" value="G_PROTEIN_RECEP_F1_2"/>
    <property type="match status" value="1"/>
</dbReference>
<name>A0A814KQ00_9BILA</name>
<evidence type="ECO:0000256" key="8">
    <source>
        <dbReference type="SAM" id="Phobius"/>
    </source>
</evidence>
<dbReference type="AlphaFoldDB" id="A0A814KQ00"/>
<keyword evidence="4" id="KW-0297">G-protein coupled receptor</keyword>
<feature type="transmembrane region" description="Helical" evidence="8">
    <location>
        <begin position="123"/>
        <end position="144"/>
    </location>
</feature>
<feature type="transmembrane region" description="Helical" evidence="8">
    <location>
        <begin position="318"/>
        <end position="344"/>
    </location>
</feature>
<evidence type="ECO:0000256" key="1">
    <source>
        <dbReference type="ARBA" id="ARBA00004141"/>
    </source>
</evidence>
<feature type="domain" description="G-protein coupled receptors family 1 profile" evidence="9">
    <location>
        <begin position="22"/>
        <end position="341"/>
    </location>
</feature>
<keyword evidence="7" id="KW-0807">Transducer</keyword>
<dbReference type="EMBL" id="CAJNOC010005553">
    <property type="protein sequence ID" value="CAF1055440.1"/>
    <property type="molecule type" value="Genomic_DNA"/>
</dbReference>
<dbReference type="PANTHER" id="PTHR24243:SF208">
    <property type="entry name" value="PYROKININ-1 RECEPTOR"/>
    <property type="match status" value="1"/>
</dbReference>
<dbReference type="Proteomes" id="UP000663879">
    <property type="component" value="Unassembled WGS sequence"/>
</dbReference>
<evidence type="ECO:0000256" key="7">
    <source>
        <dbReference type="ARBA" id="ARBA00023224"/>
    </source>
</evidence>